<keyword evidence="1" id="KW-0677">Repeat</keyword>
<name>A0A7R7XXQ7_9EURO</name>
<dbReference type="PANTHER" id="PTHR24198">
    <property type="entry name" value="ANKYRIN REPEAT AND PROTEIN KINASE DOMAIN-CONTAINING PROTEIN"/>
    <property type="match status" value="1"/>
</dbReference>
<dbReference type="RefSeq" id="XP_041560760.1">
    <property type="nucleotide sequence ID" value="XM_041694984.1"/>
</dbReference>
<evidence type="ECO:0000256" key="2">
    <source>
        <dbReference type="ARBA" id="ARBA00023043"/>
    </source>
</evidence>
<reference evidence="6" key="1">
    <citation type="submission" date="2021-01" db="EMBL/GenBank/DDBJ databases">
        <authorList>
            <consortium name="Aspergillus puulaauensis MK2 genome sequencing consortium"/>
            <person name="Kazuki M."/>
            <person name="Futagami T."/>
        </authorList>
    </citation>
    <scope>NUCLEOTIDE SEQUENCE</scope>
    <source>
        <strain evidence="6">MK2</strain>
    </source>
</reference>
<feature type="repeat" description="ANK" evidence="3">
    <location>
        <begin position="854"/>
        <end position="886"/>
    </location>
</feature>
<feature type="repeat" description="ANK" evidence="3">
    <location>
        <begin position="755"/>
        <end position="787"/>
    </location>
</feature>
<evidence type="ECO:0000259" key="4">
    <source>
        <dbReference type="Pfam" id="PF22939"/>
    </source>
</evidence>
<keyword evidence="7" id="KW-1185">Reference proteome</keyword>
<dbReference type="InterPro" id="IPR002110">
    <property type="entry name" value="Ankyrin_rpt"/>
</dbReference>
<dbReference type="PRINTS" id="PR01415">
    <property type="entry name" value="ANKYRIN"/>
</dbReference>
<keyword evidence="2 3" id="KW-0040">ANK repeat</keyword>
<dbReference type="Proteomes" id="UP000654913">
    <property type="component" value="Chromosome 7"/>
</dbReference>
<evidence type="ECO:0000259" key="5">
    <source>
        <dbReference type="Pfam" id="PF24883"/>
    </source>
</evidence>
<feature type="repeat" description="ANK" evidence="3">
    <location>
        <begin position="957"/>
        <end position="979"/>
    </location>
</feature>
<sequence length="1102" mass="122300">MSFGFSPSDILRAIELVRDLRSRFVDAPLQYTAIGEELRGLFIVLEDVDAVLPHRSLTDKQREHLQHLLKTCWHVAESLDARLSRYQEIDPDSGTVPNSGLASSVKRAWKRVRWEPNDISEARSRITSTVLLLRQFHAQIFSQHTTQAHRLIGDGLAAIKDLQLDQKAAHEKEVILEWLTPVEYYHQQNEYYKQRREGTGEWLITSPEFQRWINGRKGTLFCTGIPGAGKTSFTSLVVRHLEESLGHDPGVAITYVYVNYHRREEQEPVELFASLVKQLLQHQATIPDPVGALYDRHQPRRSRPTLAELINVYTLVARSYSQIFIMIDALDEYDDVYGSRRLFLSSIFKLQVSTSANLFVTSRHIPDIQTAFERHGSTRLEVRGTDEDISQYIAGRLPQLPSFVMSNETLKSEVVAQIKGAVDGMFLLAKLHLDSLIGKRSPKALRAVLHTLPRGSSASYSRAYDVVMDRINDQSSDARELAHQALSWVVCSQRPLSSLELQHALSLESGDRELDEEKFSTMDDILSVCAGLLVLSQSEGTVALVHYTAQEYFEHDLESWMNTAHATLSTGCITYLSFDDFSSGACEDLEEFQIRLTRFGLFDYCAHHWGHHVAKALSAVKPILINLLNKSGNRASCWQAMQVQASQWQGTWQIDWQISAVHLLATFELGVLLPDLIRLDAPTDSRDSKGRTPLSYAASYGNNALASALLEHGVDVDSKDNQGRTPLFLAAANGHDAVVQALLRKGANIESHDHGGHTPLVSAVQNGHYKVVCLLLDENATAHSQDRQGRTPISYAAWHGHEDVLSILMREGVQPDIEDSDGRTILCYAASSGNDSLVAALLDRGADVDSRDQSSRTPLFFAAWNAHESVCLLLLSRGADAAHHDTNNRVPLSFAAMGGDAAIVALLLEQPGVADQADNRDRSGRTVLSYAASNGDFATMKCLLERDGVDPASADITGRTPLFYAAYSGNTDAVELLLSMATVNPLSVSNLGRSPLCIAEKARYVGIHSLLIDECIRRGLNVDHIARLDQGQFPTIHMRYAGCDSCMSWIMSFDIQYHCALCNGQGFDICLECIANNASCLDASHSLVKRRFCMGIGVETLD</sequence>
<dbReference type="SUPFAM" id="SSF52540">
    <property type="entry name" value="P-loop containing nucleoside triphosphate hydrolases"/>
    <property type="match status" value="1"/>
</dbReference>
<dbReference type="GeneID" id="64978571"/>
<dbReference type="PROSITE" id="PS50297">
    <property type="entry name" value="ANK_REP_REGION"/>
    <property type="match status" value="7"/>
</dbReference>
<feature type="domain" description="Nephrocystin 3-like N-terminal" evidence="5">
    <location>
        <begin position="198"/>
        <end position="363"/>
    </location>
</feature>
<dbReference type="EMBL" id="AP024449">
    <property type="protein sequence ID" value="BCS28574.1"/>
    <property type="molecule type" value="Genomic_DNA"/>
</dbReference>
<dbReference type="Gene3D" id="1.25.40.20">
    <property type="entry name" value="Ankyrin repeat-containing domain"/>
    <property type="match status" value="4"/>
</dbReference>
<dbReference type="OrthoDB" id="195446at2759"/>
<dbReference type="SUPFAM" id="SSF48403">
    <property type="entry name" value="Ankyrin repeat"/>
    <property type="match status" value="1"/>
</dbReference>
<feature type="repeat" description="ANK" evidence="3">
    <location>
        <begin position="821"/>
        <end position="853"/>
    </location>
</feature>
<feature type="repeat" description="ANK" evidence="3">
    <location>
        <begin position="788"/>
        <end position="820"/>
    </location>
</feature>
<dbReference type="InterPro" id="IPR054471">
    <property type="entry name" value="GPIID_WHD"/>
</dbReference>
<evidence type="ECO:0008006" key="8">
    <source>
        <dbReference type="Google" id="ProtNLM"/>
    </source>
</evidence>
<dbReference type="SMART" id="SM00248">
    <property type="entry name" value="ANK"/>
    <property type="match status" value="10"/>
</dbReference>
<dbReference type="AlphaFoldDB" id="A0A7R7XXQ7"/>
<dbReference type="PROSITE" id="PS50088">
    <property type="entry name" value="ANK_REPEAT"/>
    <property type="match status" value="7"/>
</dbReference>
<dbReference type="PANTHER" id="PTHR24198:SF165">
    <property type="entry name" value="ANKYRIN REPEAT-CONTAINING PROTEIN-RELATED"/>
    <property type="match status" value="1"/>
</dbReference>
<dbReference type="Pfam" id="PF22939">
    <property type="entry name" value="WHD_GPIID"/>
    <property type="match status" value="1"/>
</dbReference>
<reference evidence="6" key="2">
    <citation type="submission" date="2021-02" db="EMBL/GenBank/DDBJ databases">
        <title>Aspergillus puulaauensis MK2 genome sequence.</title>
        <authorList>
            <person name="Futagami T."/>
            <person name="Mori K."/>
            <person name="Kadooka C."/>
            <person name="Tanaka T."/>
        </authorList>
    </citation>
    <scope>NUCLEOTIDE SEQUENCE</scope>
    <source>
        <strain evidence="6">MK2</strain>
    </source>
</reference>
<feature type="repeat" description="ANK" evidence="3">
    <location>
        <begin position="722"/>
        <end position="754"/>
    </location>
</feature>
<gene>
    <name evidence="6" type="ORF">APUU_70144S</name>
</gene>
<evidence type="ECO:0000313" key="7">
    <source>
        <dbReference type="Proteomes" id="UP000654913"/>
    </source>
</evidence>
<dbReference type="InterPro" id="IPR056884">
    <property type="entry name" value="NPHP3-like_N"/>
</dbReference>
<dbReference type="InterPro" id="IPR036770">
    <property type="entry name" value="Ankyrin_rpt-contain_sf"/>
</dbReference>
<dbReference type="Gene3D" id="3.40.50.300">
    <property type="entry name" value="P-loop containing nucleotide triphosphate hydrolases"/>
    <property type="match status" value="1"/>
</dbReference>
<evidence type="ECO:0000313" key="6">
    <source>
        <dbReference type="EMBL" id="BCS28574.1"/>
    </source>
</evidence>
<accession>A0A7R7XXQ7</accession>
<proteinExistence type="predicted"/>
<protein>
    <recommendedName>
        <fullName evidence="8">Ankyrin repeat-containing domain protein</fullName>
    </recommendedName>
</protein>
<feature type="repeat" description="ANK" evidence="3">
    <location>
        <begin position="689"/>
        <end position="721"/>
    </location>
</feature>
<organism evidence="6 7">
    <name type="scientific">Aspergillus puulaauensis</name>
    <dbReference type="NCBI Taxonomy" id="1220207"/>
    <lineage>
        <taxon>Eukaryota</taxon>
        <taxon>Fungi</taxon>
        <taxon>Dikarya</taxon>
        <taxon>Ascomycota</taxon>
        <taxon>Pezizomycotina</taxon>
        <taxon>Eurotiomycetes</taxon>
        <taxon>Eurotiomycetidae</taxon>
        <taxon>Eurotiales</taxon>
        <taxon>Aspergillaceae</taxon>
        <taxon>Aspergillus</taxon>
    </lineage>
</organism>
<dbReference type="Pfam" id="PF12796">
    <property type="entry name" value="Ank_2"/>
    <property type="match status" value="3"/>
</dbReference>
<dbReference type="KEGG" id="apuu:APUU_70144S"/>
<dbReference type="Pfam" id="PF24883">
    <property type="entry name" value="NPHP3_N"/>
    <property type="match status" value="1"/>
</dbReference>
<evidence type="ECO:0000256" key="1">
    <source>
        <dbReference type="ARBA" id="ARBA00022737"/>
    </source>
</evidence>
<feature type="domain" description="GPI inositol-deacylase winged helix" evidence="4">
    <location>
        <begin position="474"/>
        <end position="556"/>
    </location>
</feature>
<evidence type="ECO:0000256" key="3">
    <source>
        <dbReference type="PROSITE-ProRule" id="PRU00023"/>
    </source>
</evidence>
<dbReference type="Pfam" id="PF00023">
    <property type="entry name" value="Ank"/>
    <property type="match status" value="1"/>
</dbReference>
<dbReference type="InterPro" id="IPR027417">
    <property type="entry name" value="P-loop_NTPase"/>
</dbReference>